<evidence type="ECO:0008006" key="3">
    <source>
        <dbReference type="Google" id="ProtNLM"/>
    </source>
</evidence>
<accession>A0ABN8ZHF4</accession>
<evidence type="ECO:0000313" key="1">
    <source>
        <dbReference type="EMBL" id="CAI9173342.1"/>
    </source>
</evidence>
<keyword evidence="2" id="KW-1185">Reference proteome</keyword>
<name>A0ABN8ZHF4_RANTA</name>
<reference evidence="1" key="1">
    <citation type="submission" date="2023-04" db="EMBL/GenBank/DDBJ databases">
        <authorList>
            <consortium name="ELIXIR-Norway"/>
        </authorList>
    </citation>
    <scope>NUCLEOTIDE SEQUENCE [LARGE SCALE GENOMIC DNA]</scope>
</reference>
<dbReference type="Proteomes" id="UP001176941">
    <property type="component" value="Chromosome 33"/>
</dbReference>
<protein>
    <recommendedName>
        <fullName evidence="3">Secreted protein</fullName>
    </recommendedName>
</protein>
<organism evidence="1 2">
    <name type="scientific">Rangifer tarandus platyrhynchus</name>
    <name type="common">Svalbard reindeer</name>
    <dbReference type="NCBI Taxonomy" id="3082113"/>
    <lineage>
        <taxon>Eukaryota</taxon>
        <taxon>Metazoa</taxon>
        <taxon>Chordata</taxon>
        <taxon>Craniata</taxon>
        <taxon>Vertebrata</taxon>
        <taxon>Euteleostomi</taxon>
        <taxon>Mammalia</taxon>
        <taxon>Eutheria</taxon>
        <taxon>Laurasiatheria</taxon>
        <taxon>Artiodactyla</taxon>
        <taxon>Ruminantia</taxon>
        <taxon>Pecora</taxon>
        <taxon>Cervidae</taxon>
        <taxon>Odocoileinae</taxon>
        <taxon>Rangifer</taxon>
    </lineage>
</organism>
<proteinExistence type="predicted"/>
<gene>
    <name evidence="1" type="ORF">MRATA1EN1_LOCUS22304</name>
</gene>
<sequence>MYIYVHARVSVICRVRVLFLVCTRVWVYTSAWCVRETDTEELGMREEETLTFLPLLTRDPNWPPKAAPLPVPRPRPGGPACSWNWALAKFVPPGSTATGRRCLRSRRLVGLLAAFRGLGKTGPRVPSPGFQGHFRSGLGPSLAEASPGEEEPGCLGLCWPEGHPAVTTSLPRWSPGAWPGWWRVPVRNRSNLPSLAAGGLPGWVLPPAL</sequence>
<evidence type="ECO:0000313" key="2">
    <source>
        <dbReference type="Proteomes" id="UP001176941"/>
    </source>
</evidence>
<dbReference type="EMBL" id="OX459969">
    <property type="protein sequence ID" value="CAI9173342.1"/>
    <property type="molecule type" value="Genomic_DNA"/>
</dbReference>